<evidence type="ECO:0000256" key="2">
    <source>
        <dbReference type="HAMAP-Rule" id="MF_00338"/>
    </source>
</evidence>
<protein>
    <recommendedName>
        <fullName evidence="2">UPF0145 protein J2S37_000893</fullName>
    </recommendedName>
</protein>
<comment type="similarity">
    <text evidence="1 2">Belongs to the UPF0145 family.</text>
</comment>
<gene>
    <name evidence="3" type="ORF">J2S37_000893</name>
</gene>
<proteinExistence type="inferred from homology"/>
<reference evidence="3 4" key="1">
    <citation type="submission" date="2023-07" db="EMBL/GenBank/DDBJ databases">
        <title>Sequencing the genomes of 1000 actinobacteria strains.</title>
        <authorList>
            <person name="Klenk H.-P."/>
        </authorList>
    </citation>
    <scope>NUCLEOTIDE SEQUENCE [LARGE SCALE GENOMIC DNA]</scope>
    <source>
        <strain evidence="3 4">DSM 44508</strain>
    </source>
</reference>
<sequence length="106" mass="11275">MLVTTTHQIEGRQITDYIQIVAGETILGVNVFKDIAAGLRNIVGGRSQSYEKELVQAREMALAEMKEHALKLGADAVVGVDIAYQNIGTEGSMLMVGASGTAVRLA</sequence>
<comment type="caution">
    <text evidence="3">The sequence shown here is derived from an EMBL/GenBank/DDBJ whole genome shotgun (WGS) entry which is preliminary data.</text>
</comment>
<dbReference type="Gene3D" id="3.30.110.70">
    <property type="entry name" value="Hypothetical protein apc22750. Chain B"/>
    <property type="match status" value="1"/>
</dbReference>
<dbReference type="EMBL" id="JAVDYF010000001">
    <property type="protein sequence ID" value="MDR7354355.1"/>
    <property type="molecule type" value="Genomic_DNA"/>
</dbReference>
<name>A0ABU2B6X4_9CORY</name>
<evidence type="ECO:0000256" key="1">
    <source>
        <dbReference type="ARBA" id="ARBA00010751"/>
    </source>
</evidence>
<dbReference type="PANTHER" id="PTHR34068">
    <property type="entry name" value="UPF0145 PROTEIN YBJQ"/>
    <property type="match status" value="1"/>
</dbReference>
<evidence type="ECO:0000313" key="4">
    <source>
        <dbReference type="Proteomes" id="UP001183619"/>
    </source>
</evidence>
<dbReference type="RefSeq" id="WP_277103463.1">
    <property type="nucleotide sequence ID" value="NZ_BAAAJS010000079.1"/>
</dbReference>
<dbReference type="InterPro" id="IPR035439">
    <property type="entry name" value="UPF0145_dom_sf"/>
</dbReference>
<dbReference type="Pfam" id="PF01906">
    <property type="entry name" value="YbjQ_1"/>
    <property type="match status" value="1"/>
</dbReference>
<dbReference type="SUPFAM" id="SSF117782">
    <property type="entry name" value="YbjQ-like"/>
    <property type="match status" value="1"/>
</dbReference>
<dbReference type="HAMAP" id="MF_00338">
    <property type="entry name" value="UPF0145"/>
    <property type="match status" value="1"/>
</dbReference>
<keyword evidence="4" id="KW-1185">Reference proteome</keyword>
<organism evidence="3 4">
    <name type="scientific">Corynebacterium felinum</name>
    <dbReference type="NCBI Taxonomy" id="131318"/>
    <lineage>
        <taxon>Bacteria</taxon>
        <taxon>Bacillati</taxon>
        <taxon>Actinomycetota</taxon>
        <taxon>Actinomycetes</taxon>
        <taxon>Mycobacteriales</taxon>
        <taxon>Corynebacteriaceae</taxon>
        <taxon>Corynebacterium</taxon>
    </lineage>
</organism>
<accession>A0ABU2B6X4</accession>
<dbReference type="PANTHER" id="PTHR34068:SF1">
    <property type="entry name" value="UPF0145 PROTEIN YBJQ"/>
    <property type="match status" value="1"/>
</dbReference>
<dbReference type="Proteomes" id="UP001183619">
    <property type="component" value="Unassembled WGS sequence"/>
</dbReference>
<evidence type="ECO:0000313" key="3">
    <source>
        <dbReference type="EMBL" id="MDR7354355.1"/>
    </source>
</evidence>
<dbReference type="InterPro" id="IPR002765">
    <property type="entry name" value="UPF0145_YbjQ-like"/>
</dbReference>